<keyword evidence="1" id="KW-0472">Membrane</keyword>
<gene>
    <name evidence="2" type="ORF">UV61_C0002G0014</name>
</gene>
<comment type="caution">
    <text evidence="2">The sequence shown here is derived from an EMBL/GenBank/DDBJ whole genome shotgun (WGS) entry which is preliminary data.</text>
</comment>
<keyword evidence="1" id="KW-0812">Transmembrane</keyword>
<dbReference type="Proteomes" id="UP000034050">
    <property type="component" value="Unassembled WGS sequence"/>
</dbReference>
<reference evidence="2 3" key="1">
    <citation type="journal article" date="2015" name="Nature">
        <title>rRNA introns, odd ribosomes, and small enigmatic genomes across a large radiation of phyla.</title>
        <authorList>
            <person name="Brown C.T."/>
            <person name="Hug L.A."/>
            <person name="Thomas B.C."/>
            <person name="Sharon I."/>
            <person name="Castelle C.J."/>
            <person name="Singh A."/>
            <person name="Wilkins M.J."/>
            <person name="Williams K.H."/>
            <person name="Banfield J.F."/>
        </authorList>
    </citation>
    <scope>NUCLEOTIDE SEQUENCE [LARGE SCALE GENOMIC DNA]</scope>
</reference>
<evidence type="ECO:0000313" key="2">
    <source>
        <dbReference type="EMBL" id="KKS87293.1"/>
    </source>
</evidence>
<dbReference type="PATRIC" id="fig|1618446.3.peg.135"/>
<organism evidence="2 3">
    <name type="scientific">Candidatus Gottesmanbacteria bacterium GW2011_GWB1_43_11</name>
    <dbReference type="NCBI Taxonomy" id="1618446"/>
    <lineage>
        <taxon>Bacteria</taxon>
        <taxon>Candidatus Gottesmaniibacteriota</taxon>
    </lineage>
</organism>
<dbReference type="EMBL" id="LCFD01000002">
    <property type="protein sequence ID" value="KKS87293.1"/>
    <property type="molecule type" value="Genomic_DNA"/>
</dbReference>
<protein>
    <submittedName>
        <fullName evidence="2">Uncharacterized protein</fullName>
    </submittedName>
</protein>
<evidence type="ECO:0000313" key="3">
    <source>
        <dbReference type="Proteomes" id="UP000034050"/>
    </source>
</evidence>
<evidence type="ECO:0000256" key="1">
    <source>
        <dbReference type="SAM" id="Phobius"/>
    </source>
</evidence>
<keyword evidence="1" id="KW-1133">Transmembrane helix</keyword>
<sequence length="377" mass="40851">MKIHVGQKTKQKYPTQSVSITGGWRWLKFCDINHFYKAMHQHITGFYLALFAIVGIVVGAVVLTNATILYSLKAKGTTKTNQPTASSSIAQIPAASTNPGTGTAQIPPAVTGRYVGIMGAMPEDFAVIKSWGANTVEYHGVKSAANLASVFASAKTEGLKLFIKGPGKEEIQGQGFGLDLDQVASVTRNYFTGNTVAGDPDFIGFWIVDEPCHANKWDLSGQDLKNLYSTIKQVNSGIPVLINFGTLECFQQIIATAQPGWKLVDVAMFTVTVKKTGSRRGNYITDQAAIARTIKAFDPAIIVLPNLAVLEFIDHNAPIPDTEWVKSNGLATLGQSSFDGVMYYSFRPLAPWMGQTIINVKDDPAYQSAFKTVFAAK</sequence>
<dbReference type="AlphaFoldDB" id="A0A0G1FK85"/>
<accession>A0A0G1FK85</accession>
<name>A0A0G1FK85_9BACT</name>
<dbReference type="InterPro" id="IPR017853">
    <property type="entry name" value="GH"/>
</dbReference>
<feature type="transmembrane region" description="Helical" evidence="1">
    <location>
        <begin position="46"/>
        <end position="72"/>
    </location>
</feature>
<proteinExistence type="predicted"/>
<dbReference type="SUPFAM" id="SSF51445">
    <property type="entry name" value="(Trans)glycosidases"/>
    <property type="match status" value="1"/>
</dbReference>